<evidence type="ECO:0000313" key="6">
    <source>
        <dbReference type="EMBL" id="GAA4013894.1"/>
    </source>
</evidence>
<proteinExistence type="predicted"/>
<dbReference type="Pfam" id="PF01850">
    <property type="entry name" value="PIN"/>
    <property type="match status" value="1"/>
</dbReference>
<evidence type="ECO:0000256" key="2">
    <source>
        <dbReference type="ARBA" id="ARBA00022723"/>
    </source>
</evidence>
<sequence>MKLVRVEEHTEELVAWLNAAEQNGQPRVASALAEVELPRAVRRNAPEAIARVPSVLASLYLVEIDATVRQTAAVYADPLLRSLDAVHLATAQVLSGQPGAELMRFVTYDRRLAEAARGVGLAVWPE</sequence>
<keyword evidence="3" id="KW-0378">Hydrolase</keyword>
<name>A0ABP7SNA1_9PSEU</name>
<keyword evidence="7" id="KW-1185">Reference proteome</keyword>
<dbReference type="EMBL" id="BAABAL010000016">
    <property type="protein sequence ID" value="GAA4013894.1"/>
    <property type="molecule type" value="Genomic_DNA"/>
</dbReference>
<feature type="domain" description="PIN" evidence="5">
    <location>
        <begin position="3"/>
        <end position="117"/>
    </location>
</feature>
<evidence type="ECO:0000259" key="5">
    <source>
        <dbReference type="Pfam" id="PF01850"/>
    </source>
</evidence>
<keyword evidence="2" id="KW-0479">Metal-binding</keyword>
<accession>A0ABP7SNA1</accession>
<keyword evidence="1" id="KW-0540">Nuclease</keyword>
<gene>
    <name evidence="6" type="ORF">GCM10022247_40880</name>
</gene>
<dbReference type="InterPro" id="IPR002716">
    <property type="entry name" value="PIN_dom"/>
</dbReference>
<dbReference type="Gene3D" id="3.40.50.1010">
    <property type="entry name" value="5'-nuclease"/>
    <property type="match status" value="1"/>
</dbReference>
<dbReference type="CDD" id="cd09874">
    <property type="entry name" value="PIN_MT3492-like"/>
    <property type="match status" value="1"/>
</dbReference>
<dbReference type="Proteomes" id="UP001501747">
    <property type="component" value="Unassembled WGS sequence"/>
</dbReference>
<protein>
    <submittedName>
        <fullName evidence="6">Type II toxin-antitoxin system VapC family toxin</fullName>
    </submittedName>
</protein>
<dbReference type="InterPro" id="IPR029060">
    <property type="entry name" value="PIN-like_dom_sf"/>
</dbReference>
<dbReference type="SUPFAM" id="SSF88723">
    <property type="entry name" value="PIN domain-like"/>
    <property type="match status" value="1"/>
</dbReference>
<organism evidence="6 7">
    <name type="scientific">Allokutzneria multivorans</name>
    <dbReference type="NCBI Taxonomy" id="1142134"/>
    <lineage>
        <taxon>Bacteria</taxon>
        <taxon>Bacillati</taxon>
        <taxon>Actinomycetota</taxon>
        <taxon>Actinomycetes</taxon>
        <taxon>Pseudonocardiales</taxon>
        <taxon>Pseudonocardiaceae</taxon>
        <taxon>Allokutzneria</taxon>
    </lineage>
</organism>
<evidence type="ECO:0000256" key="4">
    <source>
        <dbReference type="ARBA" id="ARBA00022842"/>
    </source>
</evidence>
<comment type="caution">
    <text evidence="6">The sequence shown here is derived from an EMBL/GenBank/DDBJ whole genome shotgun (WGS) entry which is preliminary data.</text>
</comment>
<evidence type="ECO:0000313" key="7">
    <source>
        <dbReference type="Proteomes" id="UP001501747"/>
    </source>
</evidence>
<reference evidence="7" key="1">
    <citation type="journal article" date="2019" name="Int. J. Syst. Evol. Microbiol.">
        <title>The Global Catalogue of Microorganisms (GCM) 10K type strain sequencing project: providing services to taxonomists for standard genome sequencing and annotation.</title>
        <authorList>
            <consortium name="The Broad Institute Genomics Platform"/>
            <consortium name="The Broad Institute Genome Sequencing Center for Infectious Disease"/>
            <person name="Wu L."/>
            <person name="Ma J."/>
        </authorList>
    </citation>
    <scope>NUCLEOTIDE SEQUENCE [LARGE SCALE GENOMIC DNA]</scope>
    <source>
        <strain evidence="7">JCM 17342</strain>
    </source>
</reference>
<keyword evidence="4" id="KW-0460">Magnesium</keyword>
<evidence type="ECO:0000256" key="1">
    <source>
        <dbReference type="ARBA" id="ARBA00022722"/>
    </source>
</evidence>
<evidence type="ECO:0000256" key="3">
    <source>
        <dbReference type="ARBA" id="ARBA00022801"/>
    </source>
</evidence>